<dbReference type="KEGG" id="fli:Fleli_3021"/>
<evidence type="ECO:0000313" key="4">
    <source>
        <dbReference type="Proteomes" id="UP000006054"/>
    </source>
</evidence>
<accession>I4AN27</accession>
<name>I4AN27_BERLS</name>
<sequence precursor="true">MKKILFTFLFTLLGVAFLATEKAQAQVGNKYYYKKTTPRKGPHNHQWVWTKRRQYVSVGLNVNAMNYFGDIVPKPSFWSTDLRFTRPNIGIFVEKKFRPQFSARLGLNWGRLLSYDEDTADPADSHDFYRYIRNAHFRNDIFELNTTFRWDLMSSERLNKEFYQRPKQFVPYVMGGLAVFYHAPKAQAPTTKIGGGDPDWGADAWTDLQSLGTEGQGRGSYTKYLSNGDSVVRDLGEKYSKVQIAIPLGFGIRKKLSNRIDIAFEFSYRFLLTDYLDDISGNYVDLGVFEDDELAKAFHDRSLEGDRAETLAEMASNGELYRLLNSYTYTGVDGKVYNTFDGFGSDPYIDPSIRGNQNDNDVYMLTGFHLTYIIPPHGVRCPVRFK</sequence>
<proteinExistence type="predicted"/>
<dbReference type="OrthoDB" id="654178at2"/>
<dbReference type="AlphaFoldDB" id="I4AN27"/>
<reference evidence="4" key="1">
    <citation type="submission" date="2012-06" db="EMBL/GenBank/DDBJ databases">
        <title>The complete genome of Flexibacter litoralis DSM 6794.</title>
        <authorList>
            <person name="Lucas S."/>
            <person name="Copeland A."/>
            <person name="Lapidus A."/>
            <person name="Glavina del Rio T."/>
            <person name="Dalin E."/>
            <person name="Tice H."/>
            <person name="Bruce D."/>
            <person name="Goodwin L."/>
            <person name="Pitluck S."/>
            <person name="Peters L."/>
            <person name="Ovchinnikova G."/>
            <person name="Lu M."/>
            <person name="Kyrpides N."/>
            <person name="Mavromatis K."/>
            <person name="Ivanova N."/>
            <person name="Brettin T."/>
            <person name="Detter J.C."/>
            <person name="Han C."/>
            <person name="Larimer F."/>
            <person name="Land M."/>
            <person name="Hauser L."/>
            <person name="Markowitz V."/>
            <person name="Cheng J.-F."/>
            <person name="Hugenholtz P."/>
            <person name="Woyke T."/>
            <person name="Wu D."/>
            <person name="Spring S."/>
            <person name="Lang E."/>
            <person name="Kopitz M."/>
            <person name="Brambilla E."/>
            <person name="Klenk H.-P."/>
            <person name="Eisen J.A."/>
        </authorList>
    </citation>
    <scope>NUCLEOTIDE SEQUENCE [LARGE SCALE GENOMIC DNA]</scope>
    <source>
        <strain evidence="4">ATCC 23117 / DSM 6794 / NBRC 15988 / NCIMB 1366 / Sio-4</strain>
    </source>
</reference>
<protein>
    <recommendedName>
        <fullName evidence="2">DUF6089 domain-containing protein</fullName>
    </recommendedName>
</protein>
<keyword evidence="1" id="KW-0732">Signal</keyword>
<dbReference type="PATRIC" id="fig|880071.3.peg.3017"/>
<gene>
    <name evidence="3" type="ordered locus">Fleli_3021</name>
</gene>
<feature type="domain" description="DUF6089" evidence="2">
    <location>
        <begin position="52"/>
        <end position="182"/>
    </location>
</feature>
<dbReference type="RefSeq" id="WP_014798796.1">
    <property type="nucleotide sequence ID" value="NC_018018.1"/>
</dbReference>
<feature type="chain" id="PRO_5003686099" description="DUF6089 domain-containing protein" evidence="1">
    <location>
        <begin position="26"/>
        <end position="386"/>
    </location>
</feature>
<evidence type="ECO:0000256" key="1">
    <source>
        <dbReference type="SAM" id="SignalP"/>
    </source>
</evidence>
<keyword evidence="4" id="KW-1185">Reference proteome</keyword>
<dbReference type="eggNOG" id="COG3637">
    <property type="taxonomic scope" value="Bacteria"/>
</dbReference>
<dbReference type="Proteomes" id="UP000006054">
    <property type="component" value="Chromosome"/>
</dbReference>
<dbReference type="STRING" id="880071.Fleli_3021"/>
<feature type="signal peptide" evidence="1">
    <location>
        <begin position="1"/>
        <end position="25"/>
    </location>
</feature>
<evidence type="ECO:0000313" key="3">
    <source>
        <dbReference type="EMBL" id="AFM05362.1"/>
    </source>
</evidence>
<dbReference type="EMBL" id="CP003345">
    <property type="protein sequence ID" value="AFM05362.1"/>
    <property type="molecule type" value="Genomic_DNA"/>
</dbReference>
<dbReference type="Pfam" id="PF19573">
    <property type="entry name" value="DUF6089"/>
    <property type="match status" value="1"/>
</dbReference>
<organism evidence="3 4">
    <name type="scientific">Bernardetia litoralis (strain ATCC 23117 / DSM 6794 / NBRC 15988 / NCIMB 1366 / Fx l1 / Sio-4)</name>
    <name type="common">Flexibacter litoralis</name>
    <dbReference type="NCBI Taxonomy" id="880071"/>
    <lineage>
        <taxon>Bacteria</taxon>
        <taxon>Pseudomonadati</taxon>
        <taxon>Bacteroidota</taxon>
        <taxon>Cytophagia</taxon>
        <taxon>Cytophagales</taxon>
        <taxon>Bernardetiaceae</taxon>
        <taxon>Bernardetia</taxon>
    </lineage>
</organism>
<dbReference type="HOGENOM" id="CLU_071588_0_0_10"/>
<dbReference type="InterPro" id="IPR045743">
    <property type="entry name" value="DUF6089"/>
</dbReference>
<evidence type="ECO:0000259" key="2">
    <source>
        <dbReference type="Pfam" id="PF19573"/>
    </source>
</evidence>